<evidence type="ECO:0000313" key="3">
    <source>
        <dbReference type="Proteomes" id="UP000228495"/>
    </source>
</evidence>
<protein>
    <recommendedName>
        <fullName evidence="1">KAP NTPase domain-containing protein</fullName>
    </recommendedName>
</protein>
<dbReference type="SUPFAM" id="SSF52540">
    <property type="entry name" value="P-loop containing nucleoside triphosphate hydrolases"/>
    <property type="match status" value="1"/>
</dbReference>
<evidence type="ECO:0000259" key="1">
    <source>
        <dbReference type="Pfam" id="PF07693"/>
    </source>
</evidence>
<name>A0A2H0BFT3_UNCKA</name>
<accession>A0A2H0BFT3</accession>
<proteinExistence type="predicted"/>
<gene>
    <name evidence="2" type="ORF">COX05_03145</name>
</gene>
<organism evidence="2 3">
    <name type="scientific">candidate division WWE3 bacterium CG22_combo_CG10-13_8_21_14_all_39_12</name>
    <dbReference type="NCBI Taxonomy" id="1975094"/>
    <lineage>
        <taxon>Bacteria</taxon>
        <taxon>Katanobacteria</taxon>
    </lineage>
</organism>
<dbReference type="AlphaFoldDB" id="A0A2H0BFT3"/>
<comment type="caution">
    <text evidence="2">The sequence shown here is derived from an EMBL/GenBank/DDBJ whole genome shotgun (WGS) entry which is preliminary data.</text>
</comment>
<dbReference type="Pfam" id="PF07693">
    <property type="entry name" value="KAP_NTPase"/>
    <property type="match status" value="1"/>
</dbReference>
<evidence type="ECO:0000313" key="2">
    <source>
        <dbReference type="EMBL" id="PIP56429.1"/>
    </source>
</evidence>
<dbReference type="InterPro" id="IPR027417">
    <property type="entry name" value="P-loop_NTPase"/>
</dbReference>
<dbReference type="EMBL" id="PCSU01000055">
    <property type="protein sequence ID" value="PIP56429.1"/>
    <property type="molecule type" value="Genomic_DNA"/>
</dbReference>
<feature type="domain" description="KAP NTPase" evidence="1">
    <location>
        <begin position="15"/>
        <end position="176"/>
    </location>
</feature>
<dbReference type="Proteomes" id="UP000228495">
    <property type="component" value="Unassembled WGS sequence"/>
</dbReference>
<sequence length="374" mass="44529">MNLITPAVEASPWWARLVFTFLQWQKPLTKLKEQITDTLSKIPGPVVVVLDDIDRMEPNMVLITLKMVKLLSNFPKIIFILPFDYNRIASLITKDYSEDYNDYLNKIINERIPLPLYTYKQLYQIFLHSRNEFHSEVLQSTFENEILRLKVKQIQDISKDRERQIKDNSSAFIDPFRYDFEGLFRKLNTKRGFQQYWGMNYKDQRTIYPLQESLIGLYNGLSSESFLSFDQMCQEIQQVIKLWINYDFFLAWNGPLEQLSTSSSSADHKQCLENMKKYSKHITEYGHENTTQNLEYCKKEWFDKLFDDEHINELSINDDNNNKDIKRFKTEFVNHYELMTGNDYTKIKDWLVESTLTARDVKKLAVEVLSQNKE</sequence>
<reference evidence="2 3" key="1">
    <citation type="submission" date="2017-09" db="EMBL/GenBank/DDBJ databases">
        <title>Depth-based differentiation of microbial function through sediment-hosted aquifers and enrichment of novel symbionts in the deep terrestrial subsurface.</title>
        <authorList>
            <person name="Probst A.J."/>
            <person name="Ladd B."/>
            <person name="Jarett J.K."/>
            <person name="Geller-Mcgrath D.E."/>
            <person name="Sieber C.M."/>
            <person name="Emerson J.B."/>
            <person name="Anantharaman K."/>
            <person name="Thomas B.C."/>
            <person name="Malmstrom R."/>
            <person name="Stieglmeier M."/>
            <person name="Klingl A."/>
            <person name="Woyke T."/>
            <person name="Ryan C.M."/>
            <person name="Banfield J.F."/>
        </authorList>
    </citation>
    <scope>NUCLEOTIDE SEQUENCE [LARGE SCALE GENOMIC DNA]</scope>
    <source>
        <strain evidence="2">CG22_combo_CG10-13_8_21_14_all_39_12</strain>
    </source>
</reference>
<dbReference type="InterPro" id="IPR011646">
    <property type="entry name" value="KAP_P-loop"/>
</dbReference>